<sequence length="52" mass="5860">MSAYSGARPCKDFKKNEGIIKPTQNLTGNQHRDFQKGAGCRQQLSNFVLVLY</sequence>
<protein>
    <submittedName>
        <fullName evidence="1">Uncharacterized protein</fullName>
    </submittedName>
</protein>
<reference evidence="1" key="1">
    <citation type="submission" date="2014-11" db="EMBL/GenBank/DDBJ databases">
        <authorList>
            <person name="Amaro Gonzalez C."/>
        </authorList>
    </citation>
    <scope>NUCLEOTIDE SEQUENCE</scope>
</reference>
<accession>A0A0E9WQR1</accession>
<name>A0A0E9WQR1_ANGAN</name>
<dbReference type="AlphaFoldDB" id="A0A0E9WQR1"/>
<evidence type="ECO:0000313" key="1">
    <source>
        <dbReference type="EMBL" id="JAH92641.1"/>
    </source>
</evidence>
<reference evidence="1" key="2">
    <citation type="journal article" date="2015" name="Fish Shellfish Immunol.">
        <title>Early steps in the European eel (Anguilla anguilla)-Vibrio vulnificus interaction in the gills: Role of the RtxA13 toxin.</title>
        <authorList>
            <person name="Callol A."/>
            <person name="Pajuelo D."/>
            <person name="Ebbesson L."/>
            <person name="Teles M."/>
            <person name="MacKenzie S."/>
            <person name="Amaro C."/>
        </authorList>
    </citation>
    <scope>NUCLEOTIDE SEQUENCE</scope>
</reference>
<dbReference type="EMBL" id="GBXM01015936">
    <property type="protein sequence ID" value="JAH92641.1"/>
    <property type="molecule type" value="Transcribed_RNA"/>
</dbReference>
<proteinExistence type="predicted"/>
<organism evidence="1">
    <name type="scientific">Anguilla anguilla</name>
    <name type="common">European freshwater eel</name>
    <name type="synonym">Muraena anguilla</name>
    <dbReference type="NCBI Taxonomy" id="7936"/>
    <lineage>
        <taxon>Eukaryota</taxon>
        <taxon>Metazoa</taxon>
        <taxon>Chordata</taxon>
        <taxon>Craniata</taxon>
        <taxon>Vertebrata</taxon>
        <taxon>Euteleostomi</taxon>
        <taxon>Actinopterygii</taxon>
        <taxon>Neopterygii</taxon>
        <taxon>Teleostei</taxon>
        <taxon>Anguilliformes</taxon>
        <taxon>Anguillidae</taxon>
        <taxon>Anguilla</taxon>
    </lineage>
</organism>